<gene>
    <name evidence="1" type="ORF">C0J50_13358</name>
</gene>
<feature type="non-terminal residue" evidence="1">
    <location>
        <position position="95"/>
    </location>
</feature>
<reference evidence="1" key="1">
    <citation type="submission" date="2018-07" db="EMBL/GenBank/DDBJ databases">
        <title>Comparative genomics of catfishes provides insights into carnivory and benthic adaptation.</title>
        <authorList>
            <person name="Zhang Y."/>
            <person name="Wang D."/>
            <person name="Peng Z."/>
            <person name="Zheng S."/>
            <person name="Shao F."/>
            <person name="Tao W."/>
        </authorList>
    </citation>
    <scope>NUCLEOTIDE SEQUENCE</scope>
    <source>
        <strain evidence="1">Chongqing</strain>
    </source>
</reference>
<evidence type="ECO:0000313" key="1">
    <source>
        <dbReference type="EMBL" id="KAI5626860.1"/>
    </source>
</evidence>
<keyword evidence="2" id="KW-1185">Reference proteome</keyword>
<protein>
    <submittedName>
        <fullName evidence="1">Choline transporter-like protein 1 isoform X4</fullName>
    </submittedName>
</protein>
<sequence>GAICGYTIVTGGAARLVFGYDSYGNTCGQVNEAIEGVRLSGLDHRDRKYVFFLDPCNLDIIQRKIKSMALCVSQCPTEEMKTYEDLRRFAMMNGK</sequence>
<name>A0AAD5FRU0_SILAS</name>
<comment type="caution">
    <text evidence="1">The sequence shown here is derived from an EMBL/GenBank/DDBJ whole genome shotgun (WGS) entry which is preliminary data.</text>
</comment>
<dbReference type="Proteomes" id="UP001205998">
    <property type="component" value="Unassembled WGS sequence"/>
</dbReference>
<feature type="non-terminal residue" evidence="1">
    <location>
        <position position="1"/>
    </location>
</feature>
<accession>A0AAD5FRU0</accession>
<proteinExistence type="predicted"/>
<dbReference type="EMBL" id="MU551526">
    <property type="protein sequence ID" value="KAI5626860.1"/>
    <property type="molecule type" value="Genomic_DNA"/>
</dbReference>
<evidence type="ECO:0000313" key="2">
    <source>
        <dbReference type="Proteomes" id="UP001205998"/>
    </source>
</evidence>
<organism evidence="1 2">
    <name type="scientific">Silurus asotus</name>
    <name type="common">Amur catfish</name>
    <name type="synonym">Parasilurus asotus</name>
    <dbReference type="NCBI Taxonomy" id="30991"/>
    <lineage>
        <taxon>Eukaryota</taxon>
        <taxon>Metazoa</taxon>
        <taxon>Chordata</taxon>
        <taxon>Craniata</taxon>
        <taxon>Vertebrata</taxon>
        <taxon>Euteleostomi</taxon>
        <taxon>Actinopterygii</taxon>
        <taxon>Neopterygii</taxon>
        <taxon>Teleostei</taxon>
        <taxon>Ostariophysi</taxon>
        <taxon>Siluriformes</taxon>
        <taxon>Siluridae</taxon>
        <taxon>Silurus</taxon>
    </lineage>
</organism>
<dbReference type="AlphaFoldDB" id="A0AAD5FRU0"/>